<gene>
    <name evidence="2" type="ORF">B0J13DRAFT_454071</name>
</gene>
<keyword evidence="1" id="KW-0732">Signal</keyword>
<feature type="signal peptide" evidence="1">
    <location>
        <begin position="1"/>
        <end position="25"/>
    </location>
</feature>
<dbReference type="OrthoDB" id="5946976at2759"/>
<protein>
    <submittedName>
        <fullName evidence="2">Uncharacterized protein</fullName>
    </submittedName>
</protein>
<comment type="caution">
    <text evidence="2">The sequence shown here is derived from an EMBL/GenBank/DDBJ whole genome shotgun (WGS) entry which is preliminary data.</text>
</comment>
<reference evidence="2" key="1">
    <citation type="journal article" date="2021" name="Nat. Commun.">
        <title>Genetic determinants of endophytism in the Arabidopsis root mycobiome.</title>
        <authorList>
            <person name="Mesny F."/>
            <person name="Miyauchi S."/>
            <person name="Thiergart T."/>
            <person name="Pickel B."/>
            <person name="Atanasova L."/>
            <person name="Karlsson M."/>
            <person name="Huettel B."/>
            <person name="Barry K.W."/>
            <person name="Haridas S."/>
            <person name="Chen C."/>
            <person name="Bauer D."/>
            <person name="Andreopoulos W."/>
            <person name="Pangilinan J."/>
            <person name="LaButti K."/>
            <person name="Riley R."/>
            <person name="Lipzen A."/>
            <person name="Clum A."/>
            <person name="Drula E."/>
            <person name="Henrissat B."/>
            <person name="Kohler A."/>
            <person name="Grigoriev I.V."/>
            <person name="Martin F.M."/>
            <person name="Hacquard S."/>
        </authorList>
    </citation>
    <scope>NUCLEOTIDE SEQUENCE</scope>
    <source>
        <strain evidence="2">MPI-CAGE-AT-0021</strain>
    </source>
</reference>
<proteinExistence type="predicted"/>
<dbReference type="AlphaFoldDB" id="A0A9P9DZR2"/>
<evidence type="ECO:0000313" key="2">
    <source>
        <dbReference type="EMBL" id="KAH7128024.1"/>
    </source>
</evidence>
<feature type="chain" id="PRO_5040405956" evidence="1">
    <location>
        <begin position="26"/>
        <end position="316"/>
    </location>
</feature>
<dbReference type="EMBL" id="JAGMUU010000022">
    <property type="protein sequence ID" value="KAH7128024.1"/>
    <property type="molecule type" value="Genomic_DNA"/>
</dbReference>
<organism evidence="2 3">
    <name type="scientific">Dactylonectria estremocensis</name>
    <dbReference type="NCBI Taxonomy" id="1079267"/>
    <lineage>
        <taxon>Eukaryota</taxon>
        <taxon>Fungi</taxon>
        <taxon>Dikarya</taxon>
        <taxon>Ascomycota</taxon>
        <taxon>Pezizomycotina</taxon>
        <taxon>Sordariomycetes</taxon>
        <taxon>Hypocreomycetidae</taxon>
        <taxon>Hypocreales</taxon>
        <taxon>Nectriaceae</taxon>
        <taxon>Dactylonectria</taxon>
    </lineage>
</organism>
<evidence type="ECO:0000256" key="1">
    <source>
        <dbReference type="SAM" id="SignalP"/>
    </source>
</evidence>
<sequence>MISVFRCTIIWAFALMIVISPHSEATPIAFDVTGAYHSISARAAALWQARHRMTSSAFQDTFGKLVRDKYRLTYVSGYTIDDDPRFAAIWDQNVSSDWAARHGMTSEEYQGQFDALVGNGFRLRLVNGYTVAGDARYAAIWDKSTGAAWVARHGLTSSEYQSAFDTFFARGYRLKHVSGYSQGNQASYAALWEKSTTNSTWVAHHGMTSSDYQGLFDKYVGQGFRLLHVNGYVVNNVDYYAAIWDKSPSSPWVARHRMSSTDYQNEFDKWVGEGYRLTLICMLLFGSKSSEALVSFEVLKAQCWLQRGELEAYMVR</sequence>
<accession>A0A9P9DZR2</accession>
<dbReference type="InterPro" id="IPR049511">
    <property type="entry name" value="PGH-like_rpt"/>
</dbReference>
<dbReference type="Proteomes" id="UP000717696">
    <property type="component" value="Unassembled WGS sequence"/>
</dbReference>
<keyword evidence="3" id="KW-1185">Reference proteome</keyword>
<evidence type="ECO:0000313" key="3">
    <source>
        <dbReference type="Proteomes" id="UP000717696"/>
    </source>
</evidence>
<name>A0A9P9DZR2_9HYPO</name>
<dbReference type="Pfam" id="PF17660">
    <property type="entry name" value="BTRD1"/>
    <property type="match status" value="5"/>
</dbReference>